<dbReference type="InterPro" id="IPR050490">
    <property type="entry name" value="Bact_solute-bd_prot1"/>
</dbReference>
<name>A0A4U8QAI7_9FIRM</name>
<reference evidence="3 4" key="1">
    <citation type="journal article" date="2019" name="Anaerobe">
        <title>Detection of Robinsoniella peoriensis in multiple bone samples of a trauma patient.</title>
        <authorList>
            <person name="Schrottner P."/>
            <person name="Hartwich K."/>
            <person name="Bunk B."/>
            <person name="Schober I."/>
            <person name="Helbig S."/>
            <person name="Rudolph W.W."/>
            <person name="Gunzer F."/>
        </authorList>
    </citation>
    <scope>NUCLEOTIDE SEQUENCE [LARGE SCALE GENOMIC DNA]</scope>
    <source>
        <strain evidence="3 4">DSM 106044</strain>
    </source>
</reference>
<sequence precursor="true">MRKRGLAMGLTALMTAGLLTGCVSGQTQTTETTKVPEQKETTAKDTEANTKGAEKTSSESSSEDVVTLELFWQKSNTNVIQEIIDKFEAENPNIKIELTATSSDTGKQIFQTRMATNEPMDLVQHWPSQAEFRAMCKEGRMVDLSDYAWNDNIIDTYYDMSTVDGKLYSVPLSINAGVVAYNKEIFEANNLEVPKTWAELVNAADTLKAAGVTPFIFSNGDKENCSQKFHIMTAAVADDKWNPYDFYVGMYEGSGAKFADNEYSKKAAERLYLLSSEYAQPDPMSTNYDLAMQMFANGEGAMMIAGTWAQSDIEKNNPEIQMGMFAMPADDGVNMLISGIDPGIAAMTGTGKEEYAAKFLEFVTRTENAQIYTDYDKSPSPIKGVKTDNPTIDLMLSYIEEGKAIPWWRDYISTGVVSDEADLAQAFLMDGDLDTFLTGEEEIVLRKE</sequence>
<evidence type="ECO:0000256" key="1">
    <source>
        <dbReference type="SAM" id="MobiDB-lite"/>
    </source>
</evidence>
<dbReference type="AlphaFoldDB" id="A0A4U8QAI7"/>
<dbReference type="InterPro" id="IPR006059">
    <property type="entry name" value="SBP"/>
</dbReference>
<proteinExistence type="predicted"/>
<dbReference type="SUPFAM" id="SSF53850">
    <property type="entry name" value="Periplasmic binding protein-like II"/>
    <property type="match status" value="1"/>
</dbReference>
<dbReference type="PROSITE" id="PS51257">
    <property type="entry name" value="PROKAR_LIPOPROTEIN"/>
    <property type="match status" value="1"/>
</dbReference>
<feature type="region of interest" description="Disordered" evidence="1">
    <location>
        <begin position="27"/>
        <end position="60"/>
    </location>
</feature>
<keyword evidence="2" id="KW-0732">Signal</keyword>
<dbReference type="EMBL" id="QGQD01000023">
    <property type="protein sequence ID" value="TLD02045.1"/>
    <property type="molecule type" value="Genomic_DNA"/>
</dbReference>
<feature type="chain" id="PRO_5020587206" evidence="2">
    <location>
        <begin position="26"/>
        <end position="448"/>
    </location>
</feature>
<evidence type="ECO:0000313" key="3">
    <source>
        <dbReference type="EMBL" id="TLD02045.1"/>
    </source>
</evidence>
<dbReference type="Proteomes" id="UP000306509">
    <property type="component" value="Unassembled WGS sequence"/>
</dbReference>
<dbReference type="STRING" id="180332.GCA_000797495_00513"/>
<dbReference type="Pfam" id="PF01547">
    <property type="entry name" value="SBP_bac_1"/>
    <property type="match status" value="1"/>
</dbReference>
<gene>
    <name evidence="3" type="primary">msmE_5</name>
    <name evidence="3" type="ORF">DSM106044_01082</name>
</gene>
<feature type="compositionally biased region" description="Basic and acidic residues" evidence="1">
    <location>
        <begin position="34"/>
        <end position="57"/>
    </location>
</feature>
<dbReference type="Gene3D" id="3.40.190.10">
    <property type="entry name" value="Periplasmic binding protein-like II"/>
    <property type="match status" value="2"/>
</dbReference>
<evidence type="ECO:0000256" key="2">
    <source>
        <dbReference type="SAM" id="SignalP"/>
    </source>
</evidence>
<feature type="signal peptide" evidence="2">
    <location>
        <begin position="1"/>
        <end position="25"/>
    </location>
</feature>
<accession>A0A4U8QAI7</accession>
<organism evidence="3 4">
    <name type="scientific">Robinsoniella peoriensis</name>
    <dbReference type="NCBI Taxonomy" id="180332"/>
    <lineage>
        <taxon>Bacteria</taxon>
        <taxon>Bacillati</taxon>
        <taxon>Bacillota</taxon>
        <taxon>Clostridia</taxon>
        <taxon>Lachnospirales</taxon>
        <taxon>Lachnospiraceae</taxon>
        <taxon>Robinsoniella</taxon>
    </lineage>
</organism>
<comment type="caution">
    <text evidence="3">The sequence shown here is derived from an EMBL/GenBank/DDBJ whole genome shotgun (WGS) entry which is preliminary data.</text>
</comment>
<evidence type="ECO:0000313" key="4">
    <source>
        <dbReference type="Proteomes" id="UP000306509"/>
    </source>
</evidence>
<protein>
    <submittedName>
        <fullName evidence="3">Multiple sugar-binding protein</fullName>
    </submittedName>
</protein>
<dbReference type="PANTHER" id="PTHR43649">
    <property type="entry name" value="ARABINOSE-BINDING PROTEIN-RELATED"/>
    <property type="match status" value="1"/>
</dbReference>
<dbReference type="RefSeq" id="WP_138001962.1">
    <property type="nucleotide sequence ID" value="NZ_QGQD01000023.1"/>
</dbReference>
<keyword evidence="4" id="KW-1185">Reference proteome</keyword>